<evidence type="ECO:0008006" key="3">
    <source>
        <dbReference type="Google" id="ProtNLM"/>
    </source>
</evidence>
<reference evidence="1 2" key="1">
    <citation type="submission" date="2022-07" db="EMBL/GenBank/DDBJ databases">
        <title>Fecal culturing of patients with breast cancer.</title>
        <authorList>
            <person name="Teng N.M.Y."/>
            <person name="Kiu R."/>
            <person name="Evans R."/>
            <person name="Baker D.J."/>
            <person name="Zenner C."/>
            <person name="Robinson S.D."/>
            <person name="Hall L.J."/>
        </authorList>
    </citation>
    <scope>NUCLEOTIDE SEQUENCE [LARGE SCALE GENOMIC DNA]</scope>
    <source>
        <strain evidence="1 2">LH1063</strain>
    </source>
</reference>
<dbReference type="Proteomes" id="UP001205603">
    <property type="component" value="Unassembled WGS sequence"/>
</dbReference>
<proteinExistence type="predicted"/>
<comment type="caution">
    <text evidence="1">The sequence shown here is derived from an EMBL/GenBank/DDBJ whole genome shotgun (WGS) entry which is preliminary data.</text>
</comment>
<sequence>MLFILLIGTATGIRAQTGKRELPDSIRSVNLKEVVIQGQTQYTFPTKSMIIPSAKQKSASQNAVDLLRQVNMPQLKINPVDNAITTPVGAEVTLFINYIPASAEEMEGLRTEDVKRIEYLDFPTDPRFMNKEHVVNIVVQTYEYGGYTKATVNESFLVGLSSQVSAYSKFSYKKMTYDLYFSANNVNNHHEGNSTQGTFRLQDNEGVPLTIIRDEKLVSAHYKQNYYPVTFRAAYSTDKMQILNTVGFKFTEEPANNASGSLTYTPSHDTGYSYNKDNSSRSYLGSWQGNYYFVFPRKYSLNIEPEFNYTHNNFHSSFSSSNPGSSPILNKASENAYAFSTTGTAQKQFADHHSVITMVRFGINVNRVHYPGQASSTENFHHEYAGGCIGYNFTNEKINGFIYGGGIWEGNAINNVRINRVFPFTYLQARYAPNSKNSLSCYFMYDTNSPRASDKNPKKLQENELMYFSGNPRLKNAPHMTFNLSYTWMPTNALSTLLYAQHFDMSDRWVTAYFPTENNRKMLRTYINSGNFYQTQVGLSLTCKLFDDNLQLSATPAQMFYHSTGYYKYTHNPFIFDTSATYYLNSFFFQAYYEMQKRFISTDDSGTFRKVPDFYQLVAGWHNSNWNVKLTLANMFRNNWNAGSNKLKSPSYDQLITLYGHNFHQRINLSVTYTIGYGKKIKQGNEVGAQEGVGSAILK</sequence>
<protein>
    <recommendedName>
        <fullName evidence="3">Outer membrane protein beta-barrel domain-containing protein</fullName>
    </recommendedName>
</protein>
<organism evidence="1 2">
    <name type="scientific">Coprobacter tertius</name>
    <dbReference type="NCBI Taxonomy" id="2944915"/>
    <lineage>
        <taxon>Bacteria</taxon>
        <taxon>Pseudomonadati</taxon>
        <taxon>Bacteroidota</taxon>
        <taxon>Bacteroidia</taxon>
        <taxon>Bacteroidales</taxon>
        <taxon>Barnesiellaceae</taxon>
        <taxon>Coprobacter</taxon>
    </lineage>
</organism>
<accession>A0ABT1MJA6</accession>
<dbReference type="RefSeq" id="WP_255028057.1">
    <property type="nucleotide sequence ID" value="NZ_JANDHW010000013.1"/>
</dbReference>
<name>A0ABT1MJA6_9BACT</name>
<evidence type="ECO:0000313" key="1">
    <source>
        <dbReference type="EMBL" id="MCP9612709.1"/>
    </source>
</evidence>
<dbReference type="EMBL" id="JANDHW010000013">
    <property type="protein sequence ID" value="MCP9612709.1"/>
    <property type="molecule type" value="Genomic_DNA"/>
</dbReference>
<keyword evidence="2" id="KW-1185">Reference proteome</keyword>
<evidence type="ECO:0000313" key="2">
    <source>
        <dbReference type="Proteomes" id="UP001205603"/>
    </source>
</evidence>
<gene>
    <name evidence="1" type="ORF">NMU02_11465</name>
</gene>